<keyword evidence="1" id="KW-0472">Membrane</keyword>
<sequence length="137" mass="14316">MKLLGVILLAGIASLVVGVIFAAAWPFLVACKGAGCAATFQQKLVLVAIFAAVAMAVFSFAATRVKKREAISSVLRLLVLAPAVLIVAGLAADAAPGAEKKFVVTDALQLAVPFWAVVLTQYALIRRTLLPREAVRS</sequence>
<feature type="transmembrane region" description="Helical" evidence="1">
    <location>
        <begin position="107"/>
        <end position="125"/>
    </location>
</feature>
<protein>
    <recommendedName>
        <fullName evidence="4">Transmembrane protein</fullName>
    </recommendedName>
</protein>
<evidence type="ECO:0008006" key="4">
    <source>
        <dbReference type="Google" id="ProtNLM"/>
    </source>
</evidence>
<evidence type="ECO:0000256" key="1">
    <source>
        <dbReference type="SAM" id="Phobius"/>
    </source>
</evidence>
<dbReference type="RefSeq" id="WP_012563422.1">
    <property type="nucleotide sequence ID" value="NC_011386.1"/>
</dbReference>
<dbReference type="KEGG" id="ocg:OCA5_c17500"/>
<dbReference type="KEGG" id="oca:OCAR_6283"/>
<dbReference type="STRING" id="504832.OCA5_c17500"/>
<dbReference type="EMBL" id="CP002826">
    <property type="protein sequence ID" value="AEI06464.1"/>
    <property type="molecule type" value="Genomic_DNA"/>
</dbReference>
<evidence type="ECO:0000313" key="2">
    <source>
        <dbReference type="EMBL" id="AEI06464.1"/>
    </source>
</evidence>
<dbReference type="HOGENOM" id="CLU_1863148_0_0_5"/>
<feature type="transmembrane region" description="Helical" evidence="1">
    <location>
        <begin position="74"/>
        <end position="95"/>
    </location>
</feature>
<dbReference type="Proteomes" id="UP000007730">
    <property type="component" value="Chromosome"/>
</dbReference>
<accession>B6JFX3</accession>
<organism evidence="2 3">
    <name type="scientific">Afipia carboxidovorans (strain ATCC 49405 / DSM 1227 / KCTC 32145 / OM5)</name>
    <name type="common">Oligotropha carboxidovorans</name>
    <dbReference type="NCBI Taxonomy" id="504832"/>
    <lineage>
        <taxon>Bacteria</taxon>
        <taxon>Pseudomonadati</taxon>
        <taxon>Pseudomonadota</taxon>
        <taxon>Alphaproteobacteria</taxon>
        <taxon>Hyphomicrobiales</taxon>
        <taxon>Nitrobacteraceae</taxon>
        <taxon>Afipia</taxon>
    </lineage>
</organism>
<gene>
    <name evidence="2" type="ordered locus">OCA5_c17500</name>
</gene>
<dbReference type="eggNOG" id="ENOG5031CRZ">
    <property type="taxonomic scope" value="Bacteria"/>
</dbReference>
<evidence type="ECO:0000313" key="3">
    <source>
        <dbReference type="Proteomes" id="UP000007730"/>
    </source>
</evidence>
<keyword evidence="3" id="KW-1185">Reference proteome</keyword>
<keyword evidence="1" id="KW-1133">Transmembrane helix</keyword>
<feature type="transmembrane region" description="Helical" evidence="1">
    <location>
        <begin position="43"/>
        <end position="62"/>
    </location>
</feature>
<dbReference type="PROSITE" id="PS51257">
    <property type="entry name" value="PROKAR_LIPOPROTEIN"/>
    <property type="match status" value="1"/>
</dbReference>
<reference evidence="2 3" key="1">
    <citation type="journal article" date="2011" name="J. Bacteriol.">
        <title>Complete genome sequences of the chemolithoautotrophic Oligotropha carboxidovorans strains OM4 and OM5.</title>
        <authorList>
            <person name="Volland S."/>
            <person name="Rachinger M."/>
            <person name="Strittmatter A."/>
            <person name="Daniel R."/>
            <person name="Gottschalk G."/>
            <person name="Meyer O."/>
        </authorList>
    </citation>
    <scope>NUCLEOTIDE SEQUENCE [LARGE SCALE GENOMIC DNA]</scope>
    <source>
        <strain evidence="3">ATCC 49405 / DSM 1227 / KCTC 32145 / OM5</strain>
    </source>
</reference>
<proteinExistence type="predicted"/>
<name>B6JFX3_AFIC5</name>
<dbReference type="AlphaFoldDB" id="B6JFX3"/>
<keyword evidence="1" id="KW-0812">Transmembrane</keyword>